<reference evidence="1" key="1">
    <citation type="submission" date="2015-04" db="UniProtKB">
        <authorList>
            <consortium name="EnsemblPlants"/>
        </authorList>
    </citation>
    <scope>IDENTIFICATION</scope>
</reference>
<accession>A0A0E0JSC7</accession>
<dbReference type="EnsemblPlants" id="OPUNC01G39560.2">
    <property type="protein sequence ID" value="OPUNC01G39560.2"/>
    <property type="gene ID" value="OPUNC01G39560"/>
</dbReference>
<proteinExistence type="predicted"/>
<reference evidence="1" key="2">
    <citation type="submission" date="2018-05" db="EMBL/GenBank/DDBJ databases">
        <title>OpunRS2 (Oryza punctata Reference Sequence Version 2).</title>
        <authorList>
            <person name="Zhang J."/>
            <person name="Kudrna D."/>
            <person name="Lee S."/>
            <person name="Talag J."/>
            <person name="Welchert J."/>
            <person name="Wing R.A."/>
        </authorList>
    </citation>
    <scope>NUCLEOTIDE SEQUENCE [LARGE SCALE GENOMIC DNA]</scope>
</reference>
<evidence type="ECO:0000313" key="1">
    <source>
        <dbReference type="EnsemblPlants" id="OPUNC01G39560.2"/>
    </source>
</evidence>
<keyword evidence="2" id="KW-1185">Reference proteome</keyword>
<dbReference type="AlphaFoldDB" id="A0A0E0JSC7"/>
<sequence>MLYGGALVHVARIHFCQSFCCWCTCSIEIRARKKVPMLLLLSARESRCFFICTCRRGAVLIRSSDCQILSFSYSCESFSCWEPLQATTLLLFQLNYSNSVTVPTKLFW</sequence>
<dbReference type="Gramene" id="OPUNC01G39560.2">
    <property type="protein sequence ID" value="OPUNC01G39560.2"/>
    <property type="gene ID" value="OPUNC01G39560"/>
</dbReference>
<name>A0A0E0JSC7_ORYPU</name>
<evidence type="ECO:0000313" key="2">
    <source>
        <dbReference type="Proteomes" id="UP000026962"/>
    </source>
</evidence>
<dbReference type="HOGENOM" id="CLU_2201254_0_0_1"/>
<dbReference type="Proteomes" id="UP000026962">
    <property type="component" value="Chromosome 1"/>
</dbReference>
<organism evidence="1">
    <name type="scientific">Oryza punctata</name>
    <name type="common">Red rice</name>
    <dbReference type="NCBI Taxonomy" id="4537"/>
    <lineage>
        <taxon>Eukaryota</taxon>
        <taxon>Viridiplantae</taxon>
        <taxon>Streptophyta</taxon>
        <taxon>Embryophyta</taxon>
        <taxon>Tracheophyta</taxon>
        <taxon>Spermatophyta</taxon>
        <taxon>Magnoliopsida</taxon>
        <taxon>Liliopsida</taxon>
        <taxon>Poales</taxon>
        <taxon>Poaceae</taxon>
        <taxon>BOP clade</taxon>
        <taxon>Oryzoideae</taxon>
        <taxon>Oryzeae</taxon>
        <taxon>Oryzinae</taxon>
        <taxon>Oryza</taxon>
    </lineage>
</organism>
<protein>
    <submittedName>
        <fullName evidence="1">Uncharacterized protein</fullName>
    </submittedName>
</protein>